<dbReference type="GO" id="GO:0004252">
    <property type="term" value="F:serine-type endopeptidase activity"/>
    <property type="evidence" value="ECO:0007669"/>
    <property type="project" value="InterPro"/>
</dbReference>
<dbReference type="EMBL" id="WBMZ01005425">
    <property type="protein sequence ID" value="NXY17167.1"/>
    <property type="molecule type" value="Genomic_DNA"/>
</dbReference>
<dbReference type="AlphaFoldDB" id="A0A852NUT6"/>
<evidence type="ECO:0000313" key="6">
    <source>
        <dbReference type="EMBL" id="NXY17167.1"/>
    </source>
</evidence>
<dbReference type="Proteomes" id="UP000658642">
    <property type="component" value="Unassembled WGS sequence"/>
</dbReference>
<organism evidence="6 7">
    <name type="scientific">Atrichornis clamosus</name>
    <dbReference type="NCBI Taxonomy" id="449594"/>
    <lineage>
        <taxon>Eukaryota</taxon>
        <taxon>Metazoa</taxon>
        <taxon>Chordata</taxon>
        <taxon>Craniata</taxon>
        <taxon>Vertebrata</taxon>
        <taxon>Euteleostomi</taxon>
        <taxon>Archelosauria</taxon>
        <taxon>Archosauria</taxon>
        <taxon>Dinosauria</taxon>
        <taxon>Saurischia</taxon>
        <taxon>Theropoda</taxon>
        <taxon>Coelurosauria</taxon>
        <taxon>Aves</taxon>
        <taxon>Neognathae</taxon>
        <taxon>Neoaves</taxon>
        <taxon>Telluraves</taxon>
        <taxon>Australaves</taxon>
        <taxon>Passeriformes</taxon>
        <taxon>Menuridae</taxon>
        <taxon>Atrichornis</taxon>
    </lineage>
</organism>
<dbReference type="SUPFAM" id="SSF50494">
    <property type="entry name" value="Trypsin-like serine proteases"/>
    <property type="match status" value="1"/>
</dbReference>
<dbReference type="Gene3D" id="2.40.10.10">
    <property type="entry name" value="Trypsin-like serine proteases"/>
    <property type="match status" value="2"/>
</dbReference>
<feature type="non-terminal residue" evidence="6">
    <location>
        <position position="1"/>
    </location>
</feature>
<keyword evidence="4" id="KW-1015">Disulfide bond</keyword>
<evidence type="ECO:0000256" key="3">
    <source>
        <dbReference type="ARBA" id="ARBA00022825"/>
    </source>
</evidence>
<dbReference type="GO" id="GO:0007340">
    <property type="term" value="P:acrosome reaction"/>
    <property type="evidence" value="ECO:0007669"/>
    <property type="project" value="TreeGrafter"/>
</dbReference>
<evidence type="ECO:0000256" key="4">
    <source>
        <dbReference type="ARBA" id="ARBA00023157"/>
    </source>
</evidence>
<dbReference type="InterPro" id="IPR043504">
    <property type="entry name" value="Peptidase_S1_PA_chymotrypsin"/>
</dbReference>
<dbReference type="GO" id="GO:0006508">
    <property type="term" value="P:proteolysis"/>
    <property type="evidence" value="ECO:0007669"/>
    <property type="project" value="UniProtKB-KW"/>
</dbReference>
<accession>A0A852NUT6</accession>
<evidence type="ECO:0000313" key="7">
    <source>
        <dbReference type="Proteomes" id="UP000658642"/>
    </source>
</evidence>
<dbReference type="SMART" id="SM00020">
    <property type="entry name" value="Tryp_SPc"/>
    <property type="match status" value="1"/>
</dbReference>
<dbReference type="InterPro" id="IPR009003">
    <property type="entry name" value="Peptidase_S1_PA"/>
</dbReference>
<dbReference type="PROSITE" id="PS50240">
    <property type="entry name" value="TRYPSIN_DOM"/>
    <property type="match status" value="1"/>
</dbReference>
<gene>
    <name evidence="6" type="primary">Acr_2</name>
    <name evidence="6" type="ORF">ATRCLA_R14577</name>
</gene>
<dbReference type="OrthoDB" id="6339452at2759"/>
<dbReference type="InterPro" id="IPR001314">
    <property type="entry name" value="Peptidase_S1A"/>
</dbReference>
<reference evidence="6" key="1">
    <citation type="submission" date="2020-02" db="EMBL/GenBank/DDBJ databases">
        <title>Bird 10,000 Genomes (B10K) Project - Family phase.</title>
        <authorList>
            <person name="Zhang G."/>
        </authorList>
    </citation>
    <scope>NUCLEOTIDE SEQUENCE</scope>
    <source>
        <strain evidence="6">B10K-DU-029-61</strain>
        <tissue evidence="6">Blood</tissue>
    </source>
</reference>
<protein>
    <submittedName>
        <fullName evidence="6">ACRO protein</fullName>
    </submittedName>
</protein>
<dbReference type="Pfam" id="PF00089">
    <property type="entry name" value="Trypsin"/>
    <property type="match status" value="1"/>
</dbReference>
<keyword evidence="7" id="KW-1185">Reference proteome</keyword>
<keyword evidence="3" id="KW-0720">Serine protease</keyword>
<sequence>AVLNYGSWDAPNGTAFMVHPGAWPGIVSIQVTRENGTRHICAGSLISSLWVLTAARCFLGAGNVLQWEVVLGAADLSQPGPQAVVCHIKRVLLHQHYVAATASNNIALLELERPVECSDYIQLGCVPDSSLAVAELRTCYIAGWR</sequence>
<comment type="caution">
    <text evidence="6">The sequence shown here is derived from an EMBL/GenBank/DDBJ whole genome shotgun (WGS) entry which is preliminary data.</text>
</comment>
<dbReference type="InterPro" id="IPR001254">
    <property type="entry name" value="Trypsin_dom"/>
</dbReference>
<feature type="domain" description="Peptidase S1" evidence="5">
    <location>
        <begin position="10"/>
        <end position="145"/>
    </location>
</feature>
<dbReference type="PANTHER" id="PTHR24252">
    <property type="entry name" value="ACROSIN-RELATED"/>
    <property type="match status" value="1"/>
</dbReference>
<dbReference type="PRINTS" id="PR00722">
    <property type="entry name" value="CHYMOTRYPSIN"/>
</dbReference>
<dbReference type="PANTHER" id="PTHR24252:SF8">
    <property type="entry name" value="ACROSIN"/>
    <property type="match status" value="1"/>
</dbReference>
<evidence type="ECO:0000256" key="1">
    <source>
        <dbReference type="ARBA" id="ARBA00022670"/>
    </source>
</evidence>
<keyword evidence="1" id="KW-0645">Protease</keyword>
<dbReference type="FunFam" id="2.40.10.10:FF:000060">
    <property type="entry name" value="Acrosin"/>
    <property type="match status" value="1"/>
</dbReference>
<feature type="non-terminal residue" evidence="6">
    <location>
        <position position="145"/>
    </location>
</feature>
<evidence type="ECO:0000256" key="2">
    <source>
        <dbReference type="ARBA" id="ARBA00022801"/>
    </source>
</evidence>
<keyword evidence="2" id="KW-0378">Hydrolase</keyword>
<evidence type="ECO:0000259" key="5">
    <source>
        <dbReference type="PROSITE" id="PS50240"/>
    </source>
</evidence>
<name>A0A852NUT6_9PASS</name>
<proteinExistence type="predicted"/>